<dbReference type="EnsemblMetazoa" id="GMOY012219-RA">
    <property type="protein sequence ID" value="GMOY012219-PA"/>
    <property type="gene ID" value="GMOY012219"/>
</dbReference>
<accession>A0A1B0GFU9</accession>
<name>A0A1B0GFU9_GLOMM</name>
<dbReference type="EMBL" id="CCAG010005857">
    <property type="status" value="NOT_ANNOTATED_CDS"/>
    <property type="molecule type" value="Genomic_DNA"/>
</dbReference>
<evidence type="ECO:0000313" key="1">
    <source>
        <dbReference type="EnsemblMetazoa" id="GMOY012219-PA"/>
    </source>
</evidence>
<dbReference type="Proteomes" id="UP000092444">
    <property type="component" value="Unassembled WGS sequence"/>
</dbReference>
<organism evidence="1 2">
    <name type="scientific">Glossina morsitans morsitans</name>
    <name type="common">Savannah tsetse fly</name>
    <dbReference type="NCBI Taxonomy" id="37546"/>
    <lineage>
        <taxon>Eukaryota</taxon>
        <taxon>Metazoa</taxon>
        <taxon>Ecdysozoa</taxon>
        <taxon>Arthropoda</taxon>
        <taxon>Hexapoda</taxon>
        <taxon>Insecta</taxon>
        <taxon>Pterygota</taxon>
        <taxon>Neoptera</taxon>
        <taxon>Endopterygota</taxon>
        <taxon>Diptera</taxon>
        <taxon>Brachycera</taxon>
        <taxon>Muscomorpha</taxon>
        <taxon>Hippoboscoidea</taxon>
        <taxon>Glossinidae</taxon>
        <taxon>Glossina</taxon>
    </lineage>
</organism>
<keyword evidence="2" id="KW-1185">Reference proteome</keyword>
<evidence type="ECO:0000313" key="2">
    <source>
        <dbReference type="Proteomes" id="UP000092444"/>
    </source>
</evidence>
<dbReference type="AlphaFoldDB" id="A0A1B0GFU9"/>
<protein>
    <submittedName>
        <fullName evidence="1">Uncharacterized protein</fullName>
    </submittedName>
</protein>
<reference evidence="1" key="1">
    <citation type="submission" date="2020-05" db="UniProtKB">
        <authorList>
            <consortium name="EnsemblMetazoa"/>
        </authorList>
    </citation>
    <scope>IDENTIFICATION</scope>
    <source>
        <strain evidence="1">Yale</strain>
    </source>
</reference>
<sequence>AFKIINPLDFLKSASEQNINSIYYFIKTAGLNI</sequence>
<proteinExistence type="predicted"/>